<evidence type="ECO:0000256" key="4">
    <source>
        <dbReference type="ARBA" id="ARBA00023136"/>
    </source>
</evidence>
<feature type="transmembrane region" description="Helical" evidence="6">
    <location>
        <begin position="185"/>
        <end position="207"/>
    </location>
</feature>
<keyword evidence="2 6" id="KW-0812">Transmembrane</keyword>
<dbReference type="STRING" id="90262.A0A1X2I7J7"/>
<dbReference type="Gene3D" id="1.20.1070.10">
    <property type="entry name" value="Rhodopsin 7-helix transmembrane proteins"/>
    <property type="match status" value="1"/>
</dbReference>
<evidence type="ECO:0000256" key="3">
    <source>
        <dbReference type="ARBA" id="ARBA00022989"/>
    </source>
</evidence>
<evidence type="ECO:0000256" key="1">
    <source>
        <dbReference type="ARBA" id="ARBA00004141"/>
    </source>
</evidence>
<dbReference type="GO" id="GO:0007189">
    <property type="term" value="P:adenylate cyclase-activating G protein-coupled receptor signaling pathway"/>
    <property type="evidence" value="ECO:0007669"/>
    <property type="project" value="TreeGrafter"/>
</dbReference>
<sequence>MTTSFPNYADPSPLSNYFSIRLVAIIFTVTSLVCSIITAVVYVYLCFCNYEHAQRLTLQFVMVATVAAIIVEILDIINWTLLGNSTYCGGARTVILFFNCINAAALSCIGLNLVIILYFGMPKQRAIKPFYYPGIVLLSLIAISVPIYQAFNWYSQSSRPVQYERSCWYYSRHFDGTGESNFFWLWYYCFIFLIITVSACLSMAAMWKLHSAYKSKKSSSQEAQEQTNNSIFYKVGVRCILYSLVPFIVNVWSFIVQFVEFCPNHSNYPISCIDAALSSCSGIFVSVIFFSEPTITSFISERWRNVHHSAQDTDEEPPHLLEEHSSAVSVHGI</sequence>
<evidence type="ECO:0008006" key="9">
    <source>
        <dbReference type="Google" id="ProtNLM"/>
    </source>
</evidence>
<gene>
    <name evidence="7" type="ORF">BCR42DRAFT_421588</name>
</gene>
<feature type="transmembrane region" description="Helical" evidence="6">
    <location>
        <begin position="130"/>
        <end position="151"/>
    </location>
</feature>
<feature type="region of interest" description="Disordered" evidence="5">
    <location>
        <begin position="310"/>
        <end position="333"/>
    </location>
</feature>
<evidence type="ECO:0000256" key="5">
    <source>
        <dbReference type="SAM" id="MobiDB-lite"/>
    </source>
</evidence>
<keyword evidence="3 6" id="KW-1133">Transmembrane helix</keyword>
<feature type="transmembrane region" description="Helical" evidence="6">
    <location>
        <begin position="94"/>
        <end position="118"/>
    </location>
</feature>
<comment type="caution">
    <text evidence="7">The sequence shown here is derived from an EMBL/GenBank/DDBJ whole genome shotgun (WGS) entry which is preliminary data.</text>
</comment>
<evidence type="ECO:0000256" key="2">
    <source>
        <dbReference type="ARBA" id="ARBA00022692"/>
    </source>
</evidence>
<accession>A0A1X2I7J7</accession>
<name>A0A1X2I7J7_9FUNG</name>
<feature type="transmembrane region" description="Helical" evidence="6">
    <location>
        <begin position="57"/>
        <end position="82"/>
    </location>
</feature>
<evidence type="ECO:0000313" key="7">
    <source>
        <dbReference type="EMBL" id="ORZ11110.1"/>
    </source>
</evidence>
<protein>
    <recommendedName>
        <fullName evidence="9">G-protein coupled receptors family 1 profile domain-containing protein</fullName>
    </recommendedName>
</protein>
<proteinExistence type="predicted"/>
<dbReference type="EMBL" id="MCGE01000022">
    <property type="protein sequence ID" value="ORZ11110.1"/>
    <property type="molecule type" value="Genomic_DNA"/>
</dbReference>
<dbReference type="GO" id="GO:0005886">
    <property type="term" value="C:plasma membrane"/>
    <property type="evidence" value="ECO:0007669"/>
    <property type="project" value="TreeGrafter"/>
</dbReference>
<dbReference type="OrthoDB" id="2286091at2759"/>
<organism evidence="7 8">
    <name type="scientific">Absidia repens</name>
    <dbReference type="NCBI Taxonomy" id="90262"/>
    <lineage>
        <taxon>Eukaryota</taxon>
        <taxon>Fungi</taxon>
        <taxon>Fungi incertae sedis</taxon>
        <taxon>Mucoromycota</taxon>
        <taxon>Mucoromycotina</taxon>
        <taxon>Mucoromycetes</taxon>
        <taxon>Mucorales</taxon>
        <taxon>Cunninghamellaceae</taxon>
        <taxon>Absidia</taxon>
    </lineage>
</organism>
<keyword evidence="4 6" id="KW-0472">Membrane</keyword>
<evidence type="ECO:0000313" key="8">
    <source>
        <dbReference type="Proteomes" id="UP000193560"/>
    </source>
</evidence>
<feature type="transmembrane region" description="Helical" evidence="6">
    <location>
        <begin position="239"/>
        <end position="256"/>
    </location>
</feature>
<keyword evidence="8" id="KW-1185">Reference proteome</keyword>
<dbReference type="PANTHER" id="PTHR23112">
    <property type="entry name" value="G PROTEIN-COUPLED RECEPTOR 157-RELATED"/>
    <property type="match status" value="1"/>
</dbReference>
<dbReference type="AlphaFoldDB" id="A0A1X2I7J7"/>
<dbReference type="Proteomes" id="UP000193560">
    <property type="component" value="Unassembled WGS sequence"/>
</dbReference>
<feature type="transmembrane region" description="Helical" evidence="6">
    <location>
        <begin position="268"/>
        <end position="290"/>
    </location>
</feature>
<feature type="transmembrane region" description="Helical" evidence="6">
    <location>
        <begin position="20"/>
        <end position="45"/>
    </location>
</feature>
<evidence type="ECO:0000256" key="6">
    <source>
        <dbReference type="SAM" id="Phobius"/>
    </source>
</evidence>
<dbReference type="PANTHER" id="PTHR23112:SF0">
    <property type="entry name" value="TRANSMEMBRANE PROTEIN 116"/>
    <property type="match status" value="1"/>
</dbReference>
<reference evidence="7 8" key="1">
    <citation type="submission" date="2016-07" db="EMBL/GenBank/DDBJ databases">
        <title>Pervasive Adenine N6-methylation of Active Genes in Fungi.</title>
        <authorList>
            <consortium name="DOE Joint Genome Institute"/>
            <person name="Mondo S.J."/>
            <person name="Dannebaum R.O."/>
            <person name="Kuo R.C."/>
            <person name="Labutti K."/>
            <person name="Haridas S."/>
            <person name="Kuo A."/>
            <person name="Salamov A."/>
            <person name="Ahrendt S.R."/>
            <person name="Lipzen A."/>
            <person name="Sullivan W."/>
            <person name="Andreopoulos W.B."/>
            <person name="Clum A."/>
            <person name="Lindquist E."/>
            <person name="Daum C."/>
            <person name="Ramamoorthy G.K."/>
            <person name="Gryganskyi A."/>
            <person name="Culley D."/>
            <person name="Magnuson J.K."/>
            <person name="James T.Y."/>
            <person name="O'Malley M.A."/>
            <person name="Stajich J.E."/>
            <person name="Spatafora J.W."/>
            <person name="Visel A."/>
            <person name="Grigoriev I.V."/>
        </authorList>
    </citation>
    <scope>NUCLEOTIDE SEQUENCE [LARGE SCALE GENOMIC DNA]</scope>
    <source>
        <strain evidence="7 8">NRRL 1336</strain>
    </source>
</reference>
<comment type="subcellular location">
    <subcellularLocation>
        <location evidence="1">Membrane</location>
        <topology evidence="1">Multi-pass membrane protein</topology>
    </subcellularLocation>
</comment>
<feature type="compositionally biased region" description="Basic and acidic residues" evidence="5">
    <location>
        <begin position="316"/>
        <end position="325"/>
    </location>
</feature>
<dbReference type="GO" id="GO:0004930">
    <property type="term" value="F:G protein-coupled receptor activity"/>
    <property type="evidence" value="ECO:0007669"/>
    <property type="project" value="TreeGrafter"/>
</dbReference>